<dbReference type="OrthoDB" id="8089803at2"/>
<dbReference type="KEGG" id="prag:EKN56_11845"/>
<organism evidence="1 2">
    <name type="scientific">Limnobaculum zhutongyuii</name>
    <dbReference type="NCBI Taxonomy" id="2498113"/>
    <lineage>
        <taxon>Bacteria</taxon>
        <taxon>Pseudomonadati</taxon>
        <taxon>Pseudomonadota</taxon>
        <taxon>Gammaproteobacteria</taxon>
        <taxon>Enterobacterales</taxon>
        <taxon>Budviciaceae</taxon>
        <taxon>Limnobaculum</taxon>
    </lineage>
</organism>
<name>A0A411WLK0_9GAMM</name>
<dbReference type="EMBL" id="CP034752">
    <property type="protein sequence ID" value="QBH97026.1"/>
    <property type="molecule type" value="Genomic_DNA"/>
</dbReference>
<sequence>MESMMQEQTLLKPIFGIAPQTISQMVNRDVVEQHVEEASFQWLQHVSAVSRPDYDLQDIAELDEYIEANLEGIYLGNETAWEICESLLEDDIEYLFSATILAFRCDNKAWQKRVLKTVNSENENAFIHALGWLDYPMVKPFVTQLLNDKRPFYQYIGVSVCGLQRQMPDVDLKELLKINIPLLKSRVIRLIGELKCHDLRKDLHGYLVHEKEEYRYWAAWSLSLLGERTSTIPVLAKFVNEVSDYQLPALQVLLRISDEELQKQIINQLIADSELKLAVMGVGIAGYPEYVPWLIEMMEHPELVRLAGEAFSMITGVDIDYEDLVIEDDDDEQAESFDLDNDELDESFFDDDEEDDLDEYEQDLQVPDPKLIAVWWQQYQPHFNEGARYLVGKVIAEGSLFEVLQRGFQRQRSAAALELGLLHPQYLFLETQVKGRRQQRYALGGRY</sequence>
<dbReference type="InterPro" id="IPR011959">
    <property type="entry name" value="CHP02270"/>
</dbReference>
<dbReference type="RefSeq" id="WP_130591968.1">
    <property type="nucleotide sequence ID" value="NZ_RYXY01000012.1"/>
</dbReference>
<keyword evidence="2" id="KW-1185">Reference proteome</keyword>
<protein>
    <submittedName>
        <fullName evidence="1">TIGR02270 family protein</fullName>
    </submittedName>
</protein>
<dbReference type="AlphaFoldDB" id="A0A411WLK0"/>
<dbReference type="Proteomes" id="UP000293154">
    <property type="component" value="Chromosome"/>
</dbReference>
<evidence type="ECO:0000313" key="1">
    <source>
        <dbReference type="EMBL" id="QBH97026.1"/>
    </source>
</evidence>
<dbReference type="InterPro" id="IPR011989">
    <property type="entry name" value="ARM-like"/>
</dbReference>
<dbReference type="NCBIfam" id="TIGR02270">
    <property type="entry name" value="TIGR02270 family protein"/>
    <property type="match status" value="1"/>
</dbReference>
<evidence type="ECO:0000313" key="2">
    <source>
        <dbReference type="Proteomes" id="UP000293154"/>
    </source>
</evidence>
<gene>
    <name evidence="1" type="ORF">EKN56_11845</name>
</gene>
<dbReference type="InterPro" id="IPR016024">
    <property type="entry name" value="ARM-type_fold"/>
</dbReference>
<reference evidence="1 2" key="1">
    <citation type="submission" date="2019-03" db="EMBL/GenBank/DDBJ databases">
        <title>Pragia sp. nov. isolated from the gut tract of Carduelis flavirostris.</title>
        <authorList>
            <person name="Ge Y."/>
        </authorList>
    </citation>
    <scope>NUCLEOTIDE SEQUENCE [LARGE SCALE GENOMIC DNA]</scope>
    <source>
        <strain evidence="1 2">CF-458</strain>
    </source>
</reference>
<proteinExistence type="predicted"/>
<dbReference type="Gene3D" id="1.25.10.10">
    <property type="entry name" value="Leucine-rich Repeat Variant"/>
    <property type="match status" value="1"/>
</dbReference>
<accession>A0A411WLK0</accession>
<dbReference type="SUPFAM" id="SSF48371">
    <property type="entry name" value="ARM repeat"/>
    <property type="match status" value="1"/>
</dbReference>